<evidence type="ECO:0000256" key="1">
    <source>
        <dbReference type="SAM" id="MobiDB-lite"/>
    </source>
</evidence>
<proteinExistence type="predicted"/>
<feature type="region of interest" description="Disordered" evidence="1">
    <location>
        <begin position="851"/>
        <end position="870"/>
    </location>
</feature>
<name>A0A4Q9HU25_STRKA</name>
<gene>
    <name evidence="2" type="ORF">EYS09_16620</name>
</gene>
<keyword evidence="3" id="KW-1185">Reference proteome</keyword>
<reference evidence="2 3" key="1">
    <citation type="submission" date="2019-02" db="EMBL/GenBank/DDBJ databases">
        <title>Draft Genome Sequence of Streptomyces sp. AM-2504, identified by 16S rRNA comparative analysis as a Streptomyces Kasugaensis strain.</title>
        <authorList>
            <person name="Napolioni V."/>
            <person name="Giuliodori A.M."/>
            <person name="Spurio R."/>
            <person name="Fabbretti A."/>
        </authorList>
    </citation>
    <scope>NUCLEOTIDE SEQUENCE [LARGE SCALE GENOMIC DNA]</scope>
    <source>
        <strain evidence="2 3">AM-2504</strain>
    </source>
</reference>
<evidence type="ECO:0000313" key="3">
    <source>
        <dbReference type="Proteomes" id="UP000292452"/>
    </source>
</evidence>
<accession>A0A4Q9HU25</accession>
<sequence length="870" mass="94711">MKKPDESMSPIPFGLSGGGWLGESADGADRPSPEASPAAVTGIDDGEEAQPDDSGISREISEETGSYPTPVASGVGASESAADVAEANSDWAAETAGTVGSADNAERASESGVWLSTSEPGDPSIPSDGSDLPAGENSLHESLPGVPAELLTEIPRLAELAALVRQAVGFNFGRVTGVELTAVIDQMADHQQLDDDHLDLIRAVFVRPRGYEKVRADLATPGSISVISGDAGSGRKTAAVHVLAELRRAGMSVRTLSYGIDSSFQARRMPRIENCAFLLELPPDEDEFSVSTKFGRTLDEISGILKSTKSRLIVLTDTDQWERVGGGASVIARKLERPDAINVARAWLRLDLSDGVARPWTNDPRIQPFLAGQSPSSAMEMVDLILQACNASLEDLSDVDSDVDSTDSTLSVTDVDDFNRRVLSVVSARKNWFSQLLKWHKKPQRTGFERNFLVVAAALRGAPIGHIYSQTGALAGLIGGHKPELQGQDDIGVIQLVDSVDARLSGDYVEFSKPGWDEAVLDYFWRDRPLGREGFLKWMANAPLKSTTQGVKEFNSEERALLAERMAFFTLRWAARHGTPENLSTIVTAWRKEKTLEQAVVRLVTAAALHPVIGRDTHQVLYDWAKKPNEDASLKAAVADACAGEFGITYPGKALVRLRHVATSSDPDVIQAVNAAVQKLWEEDSVRSTLFGEVIKWCASGDEGRQAAGRRGFVALAELAVNEQGAPLPALLAAQDSMGWRPGKDDLATGWRAALDPSVDEEQCRDALDLWLNAALEDTEIRETTIRVLRKAVQDEPGDTKQARPRHRLIDRMNIWQLPFPKTEEQRRREDLRREIEDAVHSDKARALDLLPKMQGLDSHEAVEVEQDDQ</sequence>
<dbReference type="Proteomes" id="UP000292452">
    <property type="component" value="Unassembled WGS sequence"/>
</dbReference>
<comment type="caution">
    <text evidence="2">The sequence shown here is derived from an EMBL/GenBank/DDBJ whole genome shotgun (WGS) entry which is preliminary data.</text>
</comment>
<evidence type="ECO:0000313" key="2">
    <source>
        <dbReference type="EMBL" id="TBO58586.1"/>
    </source>
</evidence>
<feature type="region of interest" description="Disordered" evidence="1">
    <location>
        <begin position="1"/>
        <end position="141"/>
    </location>
</feature>
<organism evidence="2 3">
    <name type="scientific">Streptomyces kasugaensis</name>
    <dbReference type="NCBI Taxonomy" id="1946"/>
    <lineage>
        <taxon>Bacteria</taxon>
        <taxon>Bacillati</taxon>
        <taxon>Actinomycetota</taxon>
        <taxon>Actinomycetes</taxon>
        <taxon>Kitasatosporales</taxon>
        <taxon>Streptomycetaceae</taxon>
        <taxon>Streptomyces</taxon>
    </lineage>
</organism>
<feature type="compositionally biased region" description="Low complexity" evidence="1">
    <location>
        <begin position="72"/>
        <end position="90"/>
    </location>
</feature>
<dbReference type="RefSeq" id="WP_131123843.1">
    <property type="nucleotide sequence ID" value="NZ_SIXH01000129.1"/>
</dbReference>
<dbReference type="EMBL" id="SIXH01000129">
    <property type="protein sequence ID" value="TBO58586.1"/>
    <property type="molecule type" value="Genomic_DNA"/>
</dbReference>
<dbReference type="AlphaFoldDB" id="A0A4Q9HU25"/>
<protein>
    <submittedName>
        <fullName evidence="2">Uncharacterized protein</fullName>
    </submittedName>
</protein>